<dbReference type="Gene3D" id="1.20.1050.10">
    <property type="match status" value="1"/>
</dbReference>
<dbReference type="PROSITE" id="PS50405">
    <property type="entry name" value="GST_CTER"/>
    <property type="match status" value="1"/>
</dbReference>
<organism evidence="4 5">
    <name type="scientific">Ampelomyces quisqualis</name>
    <name type="common">Powdery mildew agent</name>
    <dbReference type="NCBI Taxonomy" id="50730"/>
    <lineage>
        <taxon>Eukaryota</taxon>
        <taxon>Fungi</taxon>
        <taxon>Dikarya</taxon>
        <taxon>Ascomycota</taxon>
        <taxon>Pezizomycotina</taxon>
        <taxon>Dothideomycetes</taxon>
        <taxon>Pleosporomycetidae</taxon>
        <taxon>Pleosporales</taxon>
        <taxon>Pleosporineae</taxon>
        <taxon>Phaeosphaeriaceae</taxon>
        <taxon>Ampelomyces</taxon>
    </lineage>
</organism>
<dbReference type="PANTHER" id="PTHR44051:SF23">
    <property type="entry name" value="GLUTATHIONE S-TRANSFERASE-LIKE PROTEIN TPCF"/>
    <property type="match status" value="1"/>
</dbReference>
<dbReference type="SFLD" id="SFLDG00358">
    <property type="entry name" value="Main_(cytGST)"/>
    <property type="match status" value="1"/>
</dbReference>
<evidence type="ECO:0000313" key="5">
    <source>
        <dbReference type="Proteomes" id="UP000800096"/>
    </source>
</evidence>
<evidence type="ECO:0000256" key="1">
    <source>
        <dbReference type="ARBA" id="ARBA00007409"/>
    </source>
</evidence>
<dbReference type="Proteomes" id="UP000800096">
    <property type="component" value="Unassembled WGS sequence"/>
</dbReference>
<evidence type="ECO:0000259" key="2">
    <source>
        <dbReference type="PROSITE" id="PS50404"/>
    </source>
</evidence>
<sequence>MSSIKPIDLHGAHGPNPQKVRLILSDLDLPHTLHEVSFADVKKPAFTALNPNGRMPAIHDPNNGLTLWESGAIIEYITDKYDTARKLSFEPFSDEAYLAKQWLYFQATGQGPYYGQAIWFTRFHSEKVPSAIDRYSKEIQRVTSVLEAHLKTQPKGADGPWLVGGKCSFADLAFIPWQSYARDFTDVSEFTEVKGWMERMQARPGVKKVLEEAAQA</sequence>
<dbReference type="InterPro" id="IPR004046">
    <property type="entry name" value="GST_C"/>
</dbReference>
<dbReference type="Pfam" id="PF00043">
    <property type="entry name" value="GST_C"/>
    <property type="match status" value="1"/>
</dbReference>
<dbReference type="SFLD" id="SFLDG01151">
    <property type="entry name" value="Main.2:_Nu-like"/>
    <property type="match status" value="1"/>
</dbReference>
<dbReference type="Pfam" id="PF13409">
    <property type="entry name" value="GST_N_2"/>
    <property type="match status" value="1"/>
</dbReference>
<dbReference type="SFLD" id="SFLDS00019">
    <property type="entry name" value="Glutathione_Transferase_(cytos"/>
    <property type="match status" value="1"/>
</dbReference>
<evidence type="ECO:0000313" key="4">
    <source>
        <dbReference type="EMBL" id="KAF1917154.1"/>
    </source>
</evidence>
<dbReference type="CDD" id="cd03048">
    <property type="entry name" value="GST_N_Ure2p_like"/>
    <property type="match status" value="1"/>
</dbReference>
<dbReference type="InterPro" id="IPR040079">
    <property type="entry name" value="Glutathione_S-Trfase"/>
</dbReference>
<dbReference type="PANTHER" id="PTHR44051">
    <property type="entry name" value="GLUTATHIONE S-TRANSFERASE-RELATED"/>
    <property type="match status" value="1"/>
</dbReference>
<dbReference type="InterPro" id="IPR010987">
    <property type="entry name" value="Glutathione-S-Trfase_C-like"/>
</dbReference>
<comment type="similarity">
    <text evidence="1">Belongs to the GST superfamily.</text>
</comment>
<dbReference type="GO" id="GO:0016740">
    <property type="term" value="F:transferase activity"/>
    <property type="evidence" value="ECO:0007669"/>
    <property type="project" value="UniProtKB-KW"/>
</dbReference>
<name>A0A6A5QRG2_AMPQU</name>
<feature type="domain" description="GST N-terminal" evidence="2">
    <location>
        <begin position="4"/>
        <end position="85"/>
    </location>
</feature>
<keyword evidence="5" id="KW-1185">Reference proteome</keyword>
<dbReference type="OrthoDB" id="422574at2759"/>
<proteinExistence type="inferred from homology"/>
<dbReference type="SUPFAM" id="SSF47616">
    <property type="entry name" value="GST C-terminal domain-like"/>
    <property type="match status" value="1"/>
</dbReference>
<dbReference type="SUPFAM" id="SSF52833">
    <property type="entry name" value="Thioredoxin-like"/>
    <property type="match status" value="1"/>
</dbReference>
<dbReference type="InterPro" id="IPR004045">
    <property type="entry name" value="Glutathione_S-Trfase_N"/>
</dbReference>
<accession>A0A6A5QRG2</accession>
<feature type="domain" description="GST C-terminal" evidence="3">
    <location>
        <begin position="92"/>
        <end position="216"/>
    </location>
</feature>
<protein>
    <submittedName>
        <fullName evidence="4">Glutathione S-transferase</fullName>
    </submittedName>
</protein>
<dbReference type="InterPro" id="IPR036249">
    <property type="entry name" value="Thioredoxin-like_sf"/>
</dbReference>
<dbReference type="PROSITE" id="PS50404">
    <property type="entry name" value="GST_NTER"/>
    <property type="match status" value="1"/>
</dbReference>
<dbReference type="AlphaFoldDB" id="A0A6A5QRG2"/>
<dbReference type="InterPro" id="IPR036282">
    <property type="entry name" value="Glutathione-S-Trfase_C_sf"/>
</dbReference>
<evidence type="ECO:0000259" key="3">
    <source>
        <dbReference type="PROSITE" id="PS50405"/>
    </source>
</evidence>
<reference evidence="4" key="1">
    <citation type="journal article" date="2020" name="Stud. Mycol.">
        <title>101 Dothideomycetes genomes: a test case for predicting lifestyles and emergence of pathogens.</title>
        <authorList>
            <person name="Haridas S."/>
            <person name="Albert R."/>
            <person name="Binder M."/>
            <person name="Bloem J."/>
            <person name="Labutti K."/>
            <person name="Salamov A."/>
            <person name="Andreopoulos B."/>
            <person name="Baker S."/>
            <person name="Barry K."/>
            <person name="Bills G."/>
            <person name="Bluhm B."/>
            <person name="Cannon C."/>
            <person name="Castanera R."/>
            <person name="Culley D."/>
            <person name="Daum C."/>
            <person name="Ezra D."/>
            <person name="Gonzalez J."/>
            <person name="Henrissat B."/>
            <person name="Kuo A."/>
            <person name="Liang C."/>
            <person name="Lipzen A."/>
            <person name="Lutzoni F."/>
            <person name="Magnuson J."/>
            <person name="Mondo S."/>
            <person name="Nolan M."/>
            <person name="Ohm R."/>
            <person name="Pangilinan J."/>
            <person name="Park H.-J."/>
            <person name="Ramirez L."/>
            <person name="Alfaro M."/>
            <person name="Sun H."/>
            <person name="Tritt A."/>
            <person name="Yoshinaga Y."/>
            <person name="Zwiers L.-H."/>
            <person name="Turgeon B."/>
            <person name="Goodwin S."/>
            <person name="Spatafora J."/>
            <person name="Crous P."/>
            <person name="Grigoriev I."/>
        </authorList>
    </citation>
    <scope>NUCLEOTIDE SEQUENCE</scope>
    <source>
        <strain evidence="4">HMLAC05119</strain>
    </source>
</reference>
<keyword evidence="4" id="KW-0808">Transferase</keyword>
<gene>
    <name evidence="4" type="ORF">BDU57DRAFT_517657</name>
</gene>
<dbReference type="EMBL" id="ML979135">
    <property type="protein sequence ID" value="KAF1917154.1"/>
    <property type="molecule type" value="Genomic_DNA"/>
</dbReference>
<dbReference type="Gene3D" id="3.40.30.10">
    <property type="entry name" value="Glutaredoxin"/>
    <property type="match status" value="1"/>
</dbReference>